<evidence type="ECO:0000313" key="2">
    <source>
        <dbReference type="Proteomes" id="UP001225356"/>
    </source>
</evidence>
<comment type="caution">
    <text evidence="1">The sequence shown here is derived from an EMBL/GenBank/DDBJ whole genome shotgun (WGS) entry which is preliminary data.</text>
</comment>
<accession>A0ABT9QU21</accession>
<protein>
    <submittedName>
        <fullName evidence="1">Uncharacterized protein</fullName>
    </submittedName>
</protein>
<sequence>MSPAGDQRHSDTMLVALWTGLAHVIASENSGPSPALM</sequence>
<gene>
    <name evidence="1" type="ORF">J2853_009552</name>
</gene>
<reference evidence="1 2" key="1">
    <citation type="submission" date="2023-07" db="EMBL/GenBank/DDBJ databases">
        <title>Sequencing the genomes of 1000 actinobacteria strains.</title>
        <authorList>
            <person name="Klenk H.-P."/>
        </authorList>
    </citation>
    <scope>NUCLEOTIDE SEQUENCE [LARGE SCALE GENOMIC DNA]</scope>
    <source>
        <strain evidence="1 2">DSM 46740</strain>
    </source>
</reference>
<name>A0ABT9QU21_9ACTN</name>
<dbReference type="Proteomes" id="UP001225356">
    <property type="component" value="Unassembled WGS sequence"/>
</dbReference>
<organism evidence="1 2">
    <name type="scientific">Streptosporangium lutulentum</name>
    <dbReference type="NCBI Taxonomy" id="1461250"/>
    <lineage>
        <taxon>Bacteria</taxon>
        <taxon>Bacillati</taxon>
        <taxon>Actinomycetota</taxon>
        <taxon>Actinomycetes</taxon>
        <taxon>Streptosporangiales</taxon>
        <taxon>Streptosporangiaceae</taxon>
        <taxon>Streptosporangium</taxon>
    </lineage>
</organism>
<dbReference type="EMBL" id="JAUSQU010000002">
    <property type="protein sequence ID" value="MDP9850256.1"/>
    <property type="molecule type" value="Genomic_DNA"/>
</dbReference>
<evidence type="ECO:0000313" key="1">
    <source>
        <dbReference type="EMBL" id="MDP9850256.1"/>
    </source>
</evidence>
<proteinExistence type="predicted"/>
<keyword evidence="2" id="KW-1185">Reference proteome</keyword>